<evidence type="ECO:0000256" key="1">
    <source>
        <dbReference type="ARBA" id="ARBA00010688"/>
    </source>
</evidence>
<dbReference type="PANTHER" id="PTHR43320">
    <property type="entry name" value="SUGAR KINASE"/>
    <property type="match status" value="1"/>
</dbReference>
<evidence type="ECO:0000313" key="5">
    <source>
        <dbReference type="EMBL" id="PJA46239.1"/>
    </source>
</evidence>
<keyword evidence="3" id="KW-0418">Kinase</keyword>
<dbReference type="Pfam" id="PF00294">
    <property type="entry name" value="PfkB"/>
    <property type="match status" value="1"/>
</dbReference>
<protein>
    <recommendedName>
        <fullName evidence="4">Carbohydrate kinase PfkB domain-containing protein</fullName>
    </recommendedName>
</protein>
<accession>A0A2M7XEC7</accession>
<feature type="domain" description="Carbohydrate kinase PfkB" evidence="4">
    <location>
        <begin position="36"/>
        <end position="305"/>
    </location>
</feature>
<organism evidence="5 6">
    <name type="scientific">Candidatus Uhrbacteria bacterium CG_4_9_14_3_um_filter_41_35</name>
    <dbReference type="NCBI Taxonomy" id="1975034"/>
    <lineage>
        <taxon>Bacteria</taxon>
        <taxon>Candidatus Uhriibacteriota</taxon>
    </lineage>
</organism>
<dbReference type="InterPro" id="IPR011611">
    <property type="entry name" value="PfkB_dom"/>
</dbReference>
<dbReference type="SUPFAM" id="SSF53613">
    <property type="entry name" value="Ribokinase-like"/>
    <property type="match status" value="1"/>
</dbReference>
<dbReference type="AlphaFoldDB" id="A0A2M7XEC7"/>
<evidence type="ECO:0000256" key="2">
    <source>
        <dbReference type="ARBA" id="ARBA00022679"/>
    </source>
</evidence>
<evidence type="ECO:0000259" key="4">
    <source>
        <dbReference type="Pfam" id="PF00294"/>
    </source>
</evidence>
<dbReference type="InterPro" id="IPR029056">
    <property type="entry name" value="Ribokinase-like"/>
</dbReference>
<dbReference type="InterPro" id="IPR052700">
    <property type="entry name" value="Carb_kinase_PfkB-like"/>
</dbReference>
<comment type="similarity">
    <text evidence="1">Belongs to the carbohydrate kinase PfkB family.</text>
</comment>
<dbReference type="GO" id="GO:0016301">
    <property type="term" value="F:kinase activity"/>
    <property type="evidence" value="ECO:0007669"/>
    <property type="project" value="UniProtKB-KW"/>
</dbReference>
<name>A0A2M7XEC7_9BACT</name>
<evidence type="ECO:0000313" key="6">
    <source>
        <dbReference type="Proteomes" id="UP000231263"/>
    </source>
</evidence>
<dbReference type="PANTHER" id="PTHR43320:SF3">
    <property type="entry name" value="CARBOHYDRATE KINASE PFKB DOMAIN-CONTAINING PROTEIN"/>
    <property type="match status" value="1"/>
</dbReference>
<keyword evidence="2" id="KW-0808">Transferase</keyword>
<dbReference type="EMBL" id="PFWT01000012">
    <property type="protein sequence ID" value="PJA46239.1"/>
    <property type="molecule type" value="Genomic_DNA"/>
</dbReference>
<comment type="caution">
    <text evidence="5">The sequence shown here is derived from an EMBL/GenBank/DDBJ whole genome shotgun (WGS) entry which is preliminary data.</text>
</comment>
<dbReference type="Proteomes" id="UP000231263">
    <property type="component" value="Unassembled WGS sequence"/>
</dbReference>
<gene>
    <name evidence="5" type="ORF">CO173_03225</name>
</gene>
<sequence>MFDVITIGSATQDAFMVSKKFKIINSNLFTTGKGECVSFGSKIELDQFVLTTGGGATNTSATFSSLGFKTSIITRIGNDIPGQSVLEDLKNFKVNTELVKTIKGGQTGYGALLTAMNGERSVLVNRGVSGDFTEKDIPFSKLKTKWLYISSLAGNTTLVAKIAENARKKGIKVAYNPGSAELKKGVKAFASIINNIDLLSMNLEEAQMLAKLQTRDVKKLVEKIAHPGLTLLLTDGSAGSYAHKDNELIFARTRNVKVISRTGAGDGFGSGVVASLMKGLSLEDALRVGTINAESIIQSLGAKFGIITKWPDEKIMKQVKIRKL</sequence>
<reference evidence="6" key="1">
    <citation type="submission" date="2017-09" db="EMBL/GenBank/DDBJ databases">
        <title>Depth-based differentiation of microbial function through sediment-hosted aquifers and enrichment of novel symbionts in the deep terrestrial subsurface.</title>
        <authorList>
            <person name="Probst A.J."/>
            <person name="Ladd B."/>
            <person name="Jarett J.K."/>
            <person name="Geller-Mcgrath D.E."/>
            <person name="Sieber C.M.K."/>
            <person name="Emerson J.B."/>
            <person name="Anantharaman K."/>
            <person name="Thomas B.C."/>
            <person name="Malmstrom R."/>
            <person name="Stieglmeier M."/>
            <person name="Klingl A."/>
            <person name="Woyke T."/>
            <person name="Ryan C.M."/>
            <person name="Banfield J.F."/>
        </authorList>
    </citation>
    <scope>NUCLEOTIDE SEQUENCE [LARGE SCALE GENOMIC DNA]</scope>
</reference>
<proteinExistence type="inferred from homology"/>
<evidence type="ECO:0000256" key="3">
    <source>
        <dbReference type="ARBA" id="ARBA00022777"/>
    </source>
</evidence>
<dbReference type="PROSITE" id="PS00583">
    <property type="entry name" value="PFKB_KINASES_1"/>
    <property type="match status" value="1"/>
</dbReference>
<dbReference type="InterPro" id="IPR002173">
    <property type="entry name" value="Carboh/pur_kinase_PfkB_CS"/>
</dbReference>
<dbReference type="Gene3D" id="3.40.1190.20">
    <property type="match status" value="1"/>
</dbReference>